<gene>
    <name evidence="2" type="ORF">Mal15_39340</name>
</gene>
<accession>A0A5B9MLX4</accession>
<keyword evidence="1" id="KW-1133">Transmembrane helix</keyword>
<feature type="transmembrane region" description="Helical" evidence="1">
    <location>
        <begin position="85"/>
        <end position="105"/>
    </location>
</feature>
<evidence type="ECO:0000313" key="2">
    <source>
        <dbReference type="EMBL" id="QEF99867.1"/>
    </source>
</evidence>
<evidence type="ECO:0000256" key="1">
    <source>
        <dbReference type="SAM" id="Phobius"/>
    </source>
</evidence>
<proteinExistence type="predicted"/>
<reference evidence="2 3" key="1">
    <citation type="submission" date="2019-02" db="EMBL/GenBank/DDBJ databases">
        <title>Planctomycetal bacteria perform biofilm scaping via a novel small molecule.</title>
        <authorList>
            <person name="Jeske O."/>
            <person name="Boedeker C."/>
            <person name="Wiegand S."/>
            <person name="Breitling P."/>
            <person name="Kallscheuer N."/>
            <person name="Jogler M."/>
            <person name="Rohde M."/>
            <person name="Petersen J."/>
            <person name="Medema M.H."/>
            <person name="Surup F."/>
            <person name="Jogler C."/>
        </authorList>
    </citation>
    <scope>NUCLEOTIDE SEQUENCE [LARGE SCALE GENOMIC DNA]</scope>
    <source>
        <strain evidence="2 3">Mal15</strain>
    </source>
</reference>
<keyword evidence="1" id="KW-0812">Transmembrane</keyword>
<dbReference type="KEGG" id="smam:Mal15_39340"/>
<keyword evidence="1" id="KW-0472">Membrane</keyword>
<feature type="transmembrane region" description="Helical" evidence="1">
    <location>
        <begin position="33"/>
        <end position="53"/>
    </location>
</feature>
<name>A0A5B9MLX4_9BACT</name>
<dbReference type="AlphaFoldDB" id="A0A5B9MLX4"/>
<keyword evidence="3" id="KW-1185">Reference proteome</keyword>
<evidence type="ECO:0000313" key="3">
    <source>
        <dbReference type="Proteomes" id="UP000321353"/>
    </source>
</evidence>
<dbReference type="Proteomes" id="UP000321353">
    <property type="component" value="Chromosome"/>
</dbReference>
<feature type="transmembrane region" description="Helical" evidence="1">
    <location>
        <begin position="59"/>
        <end position="78"/>
    </location>
</feature>
<dbReference type="RefSeq" id="WP_147869202.1">
    <property type="nucleotide sequence ID" value="NZ_CP036264.1"/>
</dbReference>
<organism evidence="2 3">
    <name type="scientific">Stieleria maiorica</name>
    <dbReference type="NCBI Taxonomy" id="2795974"/>
    <lineage>
        <taxon>Bacteria</taxon>
        <taxon>Pseudomonadati</taxon>
        <taxon>Planctomycetota</taxon>
        <taxon>Planctomycetia</taxon>
        <taxon>Pirellulales</taxon>
        <taxon>Pirellulaceae</taxon>
        <taxon>Stieleria</taxon>
    </lineage>
</organism>
<feature type="transmembrane region" description="Helical" evidence="1">
    <location>
        <begin position="117"/>
        <end position="139"/>
    </location>
</feature>
<sequence length="152" mass="16751">MGPEINPYAAPRTVPARPPLPVETLPGRRRLKIAVVIASLILIGSPIASALAMSDIETIVISGPVLSLIAIVLAIFAWRSDLRALWIISYSMIAMSIGCFLTIVLMEWSPAEAQIPIGRATIVFAFGIQAGWLAMWNVWARRRTLEWQNDEE</sequence>
<protein>
    <submittedName>
        <fullName evidence="2">Uncharacterized protein</fullName>
    </submittedName>
</protein>
<dbReference type="EMBL" id="CP036264">
    <property type="protein sequence ID" value="QEF99867.1"/>
    <property type="molecule type" value="Genomic_DNA"/>
</dbReference>